<dbReference type="PROSITE" id="PS01271">
    <property type="entry name" value="NA_SULFATE"/>
    <property type="match status" value="1"/>
</dbReference>
<keyword evidence="4" id="KW-0677">Repeat</keyword>
<gene>
    <name evidence="9" type="ORF">ENH87_02675</name>
</gene>
<comment type="caution">
    <text evidence="9">The sequence shown here is derived from an EMBL/GenBank/DDBJ whole genome shotgun (WGS) entry which is preliminary data.</text>
</comment>
<feature type="transmembrane region" description="Helical" evidence="7">
    <location>
        <begin position="90"/>
        <end position="123"/>
    </location>
</feature>
<dbReference type="Proteomes" id="UP000886191">
    <property type="component" value="Unassembled WGS sequence"/>
</dbReference>
<dbReference type="InterPro" id="IPR031312">
    <property type="entry name" value="Na/sul_symport_CS"/>
</dbReference>
<evidence type="ECO:0000256" key="6">
    <source>
        <dbReference type="ARBA" id="ARBA00023136"/>
    </source>
</evidence>
<comment type="subcellular location">
    <subcellularLocation>
        <location evidence="1">Membrane</location>
        <topology evidence="1">Multi-pass membrane protein</topology>
    </subcellularLocation>
</comment>
<dbReference type="PANTHER" id="PTHR43652">
    <property type="entry name" value="BASIC AMINO ACID ANTIPORTER YFCC-RELATED"/>
    <property type="match status" value="1"/>
</dbReference>
<evidence type="ECO:0000313" key="9">
    <source>
        <dbReference type="EMBL" id="HEA19805.1"/>
    </source>
</evidence>
<proteinExistence type="predicted"/>
<accession>A0A831QK89</accession>
<feature type="transmembrane region" description="Helical" evidence="7">
    <location>
        <begin position="171"/>
        <end position="191"/>
    </location>
</feature>
<feature type="transmembrane region" description="Helical" evidence="7">
    <location>
        <begin position="421"/>
        <end position="454"/>
    </location>
</feature>
<evidence type="ECO:0000256" key="1">
    <source>
        <dbReference type="ARBA" id="ARBA00004141"/>
    </source>
</evidence>
<dbReference type="Gene3D" id="3.30.70.1450">
    <property type="entry name" value="Regulator of K+ conductance, C-terminal domain"/>
    <property type="match status" value="2"/>
</dbReference>
<dbReference type="InterPro" id="IPR006037">
    <property type="entry name" value="RCK_C"/>
</dbReference>
<dbReference type="GO" id="GO:0005886">
    <property type="term" value="C:plasma membrane"/>
    <property type="evidence" value="ECO:0007669"/>
    <property type="project" value="TreeGrafter"/>
</dbReference>
<dbReference type="SUPFAM" id="SSF116726">
    <property type="entry name" value="TrkA C-terminal domain-like"/>
    <property type="match status" value="2"/>
</dbReference>
<dbReference type="InterPro" id="IPR051679">
    <property type="entry name" value="DASS-Related_Transporters"/>
</dbReference>
<organism evidence="9">
    <name type="scientific">Pricia antarctica</name>
    <dbReference type="NCBI Taxonomy" id="641691"/>
    <lineage>
        <taxon>Bacteria</taxon>
        <taxon>Pseudomonadati</taxon>
        <taxon>Bacteroidota</taxon>
        <taxon>Flavobacteriia</taxon>
        <taxon>Flavobacteriales</taxon>
        <taxon>Flavobacteriaceae</taxon>
        <taxon>Pricia</taxon>
    </lineage>
</organism>
<evidence type="ECO:0000256" key="2">
    <source>
        <dbReference type="ARBA" id="ARBA00022448"/>
    </source>
</evidence>
<dbReference type="EMBL" id="DRGL01000014">
    <property type="protein sequence ID" value="HEA19805.1"/>
    <property type="molecule type" value="Genomic_DNA"/>
</dbReference>
<evidence type="ECO:0000256" key="5">
    <source>
        <dbReference type="ARBA" id="ARBA00022989"/>
    </source>
</evidence>
<keyword evidence="6 7" id="KW-0472">Membrane</keyword>
<feature type="transmembrane region" description="Helical" evidence="7">
    <location>
        <begin position="466"/>
        <end position="485"/>
    </location>
</feature>
<dbReference type="InterPro" id="IPR004680">
    <property type="entry name" value="Cit_transptr-like_dom"/>
</dbReference>
<dbReference type="AlphaFoldDB" id="A0A831QK89"/>
<evidence type="ECO:0000256" key="4">
    <source>
        <dbReference type="ARBA" id="ARBA00022737"/>
    </source>
</evidence>
<feature type="transmembrane region" description="Helical" evidence="7">
    <location>
        <begin position="590"/>
        <end position="612"/>
    </location>
</feature>
<reference evidence="9" key="1">
    <citation type="journal article" date="2020" name="mSystems">
        <title>Genome- and Community-Level Interaction Insights into Carbon Utilization and Element Cycling Functions of Hydrothermarchaeota in Hydrothermal Sediment.</title>
        <authorList>
            <person name="Zhou Z."/>
            <person name="Liu Y."/>
            <person name="Xu W."/>
            <person name="Pan J."/>
            <person name="Luo Z.H."/>
            <person name="Li M."/>
        </authorList>
    </citation>
    <scope>NUCLEOTIDE SEQUENCE [LARGE SCALE GENOMIC DNA]</scope>
    <source>
        <strain evidence="9">HyVt-345</strain>
    </source>
</reference>
<keyword evidence="2" id="KW-0813">Transport</keyword>
<dbReference type="GO" id="GO:0008324">
    <property type="term" value="F:monoatomic cation transmembrane transporter activity"/>
    <property type="evidence" value="ECO:0007669"/>
    <property type="project" value="InterPro"/>
</dbReference>
<keyword evidence="5 7" id="KW-1133">Transmembrane helix</keyword>
<feature type="transmembrane region" description="Helical" evidence="7">
    <location>
        <begin position="48"/>
        <end position="69"/>
    </location>
</feature>
<keyword evidence="3 7" id="KW-0812">Transmembrane</keyword>
<feature type="transmembrane region" description="Helical" evidence="7">
    <location>
        <begin position="528"/>
        <end position="545"/>
    </location>
</feature>
<evidence type="ECO:0000256" key="7">
    <source>
        <dbReference type="SAM" id="Phobius"/>
    </source>
</evidence>
<evidence type="ECO:0000256" key="3">
    <source>
        <dbReference type="ARBA" id="ARBA00022692"/>
    </source>
</evidence>
<feature type="domain" description="RCK C-terminal" evidence="8">
    <location>
        <begin position="317"/>
        <end position="399"/>
    </location>
</feature>
<dbReference type="Pfam" id="PF03600">
    <property type="entry name" value="CitMHS"/>
    <property type="match status" value="1"/>
</dbReference>
<name>A0A831QK89_9FLAO</name>
<protein>
    <submittedName>
        <fullName evidence="9">SLC13 family permease</fullName>
    </submittedName>
</protein>
<dbReference type="GO" id="GO:0006813">
    <property type="term" value="P:potassium ion transport"/>
    <property type="evidence" value="ECO:0007669"/>
    <property type="project" value="InterPro"/>
</dbReference>
<evidence type="ECO:0000259" key="8">
    <source>
        <dbReference type="PROSITE" id="PS51202"/>
    </source>
</evidence>
<feature type="transmembrane region" description="Helical" evidence="7">
    <location>
        <begin position="497"/>
        <end position="516"/>
    </location>
</feature>
<dbReference type="InterPro" id="IPR036721">
    <property type="entry name" value="RCK_C_sf"/>
</dbReference>
<sequence>MIVLLVILAITIALFIWGKYPPDVVALMSMLALYLTGLLDMSETLSGFSNPTVLMIAALFIIGEGLARTGWTALAGKKFVAWAGKSIPKLLVLVTLGGGVLSGFVSNTGTVAALLPVTVSAAWKAGTLPSKLLMPVAFGSNTGGLLTLTGTPPNIIVSNALAENGMEGFSFFEFALIGLPLLLIAILYFRYVGYRLLPKHKTENPPVNIDSEVHKWIANYSIGHNMYRLRIRSMSQLIGTRIGYWEFEKKYNVSIMRLRRRHPSVLKGTAPFVELPEPETEMRYHDIITVKGKSDDVDRMIMEFKLGVIPKEFKPSELRKELINQEVGMVEMIVTPTSFFVGRTLPLGKYLSKSGIQLLGASRDGNPMADKNITIKAGDAFVIRGSWKNIEALQNVYENLVISGSPEAMAKDVDVLTPKSYIALGTLVLMILLLVLEIFPGAIAALICAGIIMLTGCVPISKAYKGISWTSVVMIAAMIPMGLALQKTGTAQTVSNGLVNALGSIHPVVLLGGIFLTTTAFSQTINNSATAVLMAPIAFTAAVSMGISPQPFMIAVAISASTAFLTPVGTTTNAMVLGAGGYRFMDYVKVGGPLLLLFFAITMLLVPIIWPFEI</sequence>
<dbReference type="PANTHER" id="PTHR43652:SF1">
    <property type="entry name" value="RESPONSE REGULATOR"/>
    <property type="match status" value="1"/>
</dbReference>
<feature type="transmembrane region" description="Helical" evidence="7">
    <location>
        <begin position="552"/>
        <end position="570"/>
    </location>
</feature>
<dbReference type="PROSITE" id="PS51202">
    <property type="entry name" value="RCK_C"/>
    <property type="match status" value="1"/>
</dbReference>